<dbReference type="EMBL" id="UINC01054882">
    <property type="protein sequence ID" value="SVB73116.1"/>
    <property type="molecule type" value="Genomic_DNA"/>
</dbReference>
<evidence type="ECO:0000313" key="1">
    <source>
        <dbReference type="EMBL" id="SVB73116.1"/>
    </source>
</evidence>
<protein>
    <submittedName>
        <fullName evidence="1">Uncharacterized protein</fullName>
    </submittedName>
</protein>
<reference evidence="1" key="1">
    <citation type="submission" date="2018-05" db="EMBL/GenBank/DDBJ databases">
        <authorList>
            <person name="Lanie J.A."/>
            <person name="Ng W.-L."/>
            <person name="Kazmierczak K.M."/>
            <person name="Andrzejewski T.M."/>
            <person name="Davidsen T.M."/>
            <person name="Wayne K.J."/>
            <person name="Tettelin H."/>
            <person name="Glass J.I."/>
            <person name="Rusch D."/>
            <person name="Podicherti R."/>
            <person name="Tsui H.-C.T."/>
            <person name="Winkler M.E."/>
        </authorList>
    </citation>
    <scope>NUCLEOTIDE SEQUENCE</scope>
</reference>
<organism evidence="1">
    <name type="scientific">marine metagenome</name>
    <dbReference type="NCBI Taxonomy" id="408172"/>
    <lineage>
        <taxon>unclassified sequences</taxon>
        <taxon>metagenomes</taxon>
        <taxon>ecological metagenomes</taxon>
    </lineage>
</organism>
<proteinExistence type="predicted"/>
<name>A0A382GD02_9ZZZZ</name>
<gene>
    <name evidence="1" type="ORF">METZ01_LOCUS225970</name>
</gene>
<accession>A0A382GD02</accession>
<dbReference type="AlphaFoldDB" id="A0A382GD02"/>
<sequence>MHTAVVVFVDALYLKEQSAGSNQRTPAVDGVCSSFTATN</sequence>